<dbReference type="NCBIfam" id="TIGR00682">
    <property type="entry name" value="lpxK"/>
    <property type="match status" value="1"/>
</dbReference>
<keyword evidence="9 13" id="KW-0418">Kinase</keyword>
<evidence type="ECO:0000256" key="8">
    <source>
        <dbReference type="ARBA" id="ARBA00022741"/>
    </source>
</evidence>
<evidence type="ECO:0000256" key="3">
    <source>
        <dbReference type="ARBA" id="ARBA00012071"/>
    </source>
</evidence>
<keyword evidence="6 13" id="KW-0441">Lipid A biosynthesis</keyword>
<evidence type="ECO:0000256" key="1">
    <source>
        <dbReference type="ARBA" id="ARBA00002274"/>
    </source>
</evidence>
<comment type="caution">
    <text evidence="14">The sequence shown here is derived from an EMBL/GenBank/DDBJ whole genome shotgun (WGS) entry which is preliminary data.</text>
</comment>
<dbReference type="PANTHER" id="PTHR42724:SF1">
    <property type="entry name" value="TETRAACYLDISACCHARIDE 4'-KINASE, MITOCHONDRIAL-RELATED"/>
    <property type="match status" value="1"/>
</dbReference>
<dbReference type="EMBL" id="CABFLZ010000011">
    <property type="protein sequence ID" value="VTY04306.1"/>
    <property type="molecule type" value="Genomic_DNA"/>
</dbReference>
<dbReference type="GO" id="GO:0009029">
    <property type="term" value="F:lipid-A 4'-kinase activity"/>
    <property type="evidence" value="ECO:0007669"/>
    <property type="project" value="UniProtKB-UniRule"/>
</dbReference>
<reference evidence="14" key="1">
    <citation type="submission" date="2019-05" db="EMBL/GenBank/DDBJ databases">
        <authorList>
            <person name="Hibberd M."/>
        </authorList>
    </citation>
    <scope>NUCLEOTIDE SEQUENCE</scope>
    <source>
        <strain evidence="14">Neisseria_subflava_BgEED23</strain>
    </source>
</reference>
<organism evidence="14 15">
    <name type="scientific">Neisseria subflava</name>
    <dbReference type="NCBI Taxonomy" id="28449"/>
    <lineage>
        <taxon>Bacteria</taxon>
        <taxon>Pseudomonadati</taxon>
        <taxon>Pseudomonadota</taxon>
        <taxon>Betaproteobacteria</taxon>
        <taxon>Neisseriales</taxon>
        <taxon>Neisseriaceae</taxon>
        <taxon>Neisseria</taxon>
    </lineage>
</organism>
<evidence type="ECO:0000256" key="5">
    <source>
        <dbReference type="ARBA" id="ARBA00022516"/>
    </source>
</evidence>
<evidence type="ECO:0000256" key="2">
    <source>
        <dbReference type="ARBA" id="ARBA00004870"/>
    </source>
</evidence>
<dbReference type="PANTHER" id="PTHR42724">
    <property type="entry name" value="TETRAACYLDISACCHARIDE 4'-KINASE"/>
    <property type="match status" value="1"/>
</dbReference>
<dbReference type="GO" id="GO:0005886">
    <property type="term" value="C:plasma membrane"/>
    <property type="evidence" value="ECO:0007669"/>
    <property type="project" value="TreeGrafter"/>
</dbReference>
<evidence type="ECO:0000256" key="9">
    <source>
        <dbReference type="ARBA" id="ARBA00022777"/>
    </source>
</evidence>
<comment type="catalytic activity">
    <reaction evidence="13">
        <text>a lipid A disaccharide + ATP = a lipid IVA + ADP + H(+)</text>
        <dbReference type="Rhea" id="RHEA:67840"/>
        <dbReference type="ChEBI" id="CHEBI:15378"/>
        <dbReference type="ChEBI" id="CHEBI:30616"/>
        <dbReference type="ChEBI" id="CHEBI:176343"/>
        <dbReference type="ChEBI" id="CHEBI:176425"/>
        <dbReference type="ChEBI" id="CHEBI:456216"/>
        <dbReference type="EC" id="2.7.1.130"/>
    </reaction>
</comment>
<dbReference type="HAMAP" id="MF_00409">
    <property type="entry name" value="LpxK"/>
    <property type="match status" value="1"/>
</dbReference>
<dbReference type="SUPFAM" id="SSF52540">
    <property type="entry name" value="P-loop containing nucleoside triphosphate hydrolases"/>
    <property type="match status" value="1"/>
</dbReference>
<dbReference type="GO" id="GO:0009244">
    <property type="term" value="P:lipopolysaccharide core region biosynthetic process"/>
    <property type="evidence" value="ECO:0007669"/>
    <property type="project" value="TreeGrafter"/>
</dbReference>
<dbReference type="InterPro" id="IPR003758">
    <property type="entry name" value="LpxK"/>
</dbReference>
<sequence>MFRRPCLGGLVLYYRLIFASKAVRMPKLHQIIERHWQSPNPFLSFLLKPLSKLFARIAAKRRDDFVSGRLKSEKLPVPVVVVGNIHAGGTGKTPIVAVLVSGLQEKGVKVGIISRGYGRKSKAVHVLNTASSAADAGDEPLLLFRQTGAPTAVGSSRAEAGRALLAAHPELELIVADDGLQHYALQRDMEIAVFPAADTGRINLDLLPNGSLREPLSRLASVDAVVVSGGKADAAFRPSENMFASHIETGQIYRLNRPSEKLDLAGLGNQTVAAVAGIAKPERFFDSLRNMGITLNQTVALPDHADITAADLPNADVVIITEKDAVKFSDGLNLNHVWVLPVCAIIEPNLAVFVLEQLENS</sequence>
<dbReference type="Pfam" id="PF02606">
    <property type="entry name" value="LpxK"/>
    <property type="match status" value="1"/>
</dbReference>
<keyword evidence="11 13" id="KW-0443">Lipid metabolism</keyword>
<keyword evidence="8 13" id="KW-0547">Nucleotide-binding</keyword>
<keyword evidence="7 13" id="KW-0808">Transferase</keyword>
<keyword evidence="5 13" id="KW-0444">Lipid biosynthesis</keyword>
<comment type="pathway">
    <text evidence="2 13">Glycolipid biosynthesis; lipid IV(A) biosynthesis; lipid IV(A) from (3R)-3-hydroxytetradecanoyl-[acyl-carrier-protein] and UDP-N-acetyl-alpha-D-glucosamine: step 6/6.</text>
</comment>
<evidence type="ECO:0000256" key="10">
    <source>
        <dbReference type="ARBA" id="ARBA00022840"/>
    </source>
</evidence>
<name>A0A9X9QXF1_NEISU</name>
<evidence type="ECO:0000256" key="4">
    <source>
        <dbReference type="ARBA" id="ARBA00016436"/>
    </source>
</evidence>
<evidence type="ECO:0000256" key="13">
    <source>
        <dbReference type="HAMAP-Rule" id="MF_00409"/>
    </source>
</evidence>
<evidence type="ECO:0000256" key="12">
    <source>
        <dbReference type="ARBA" id="ARBA00029757"/>
    </source>
</evidence>
<evidence type="ECO:0000256" key="6">
    <source>
        <dbReference type="ARBA" id="ARBA00022556"/>
    </source>
</evidence>
<accession>A0A9X9QXF1</accession>
<proteinExistence type="inferred from homology"/>
<dbReference type="EC" id="2.7.1.130" evidence="3 13"/>
<dbReference type="GO" id="GO:0009245">
    <property type="term" value="P:lipid A biosynthetic process"/>
    <property type="evidence" value="ECO:0007669"/>
    <property type="project" value="UniProtKB-UniRule"/>
</dbReference>
<evidence type="ECO:0000256" key="7">
    <source>
        <dbReference type="ARBA" id="ARBA00022679"/>
    </source>
</evidence>
<dbReference type="InterPro" id="IPR027417">
    <property type="entry name" value="P-loop_NTPase"/>
</dbReference>
<gene>
    <name evidence="13 14" type="primary">lpxK</name>
    <name evidence="14" type="ORF">ONOEEDHL_00014</name>
</gene>
<comment type="function">
    <text evidence="1 13">Transfers the gamma-phosphate of ATP to the 4'-position of a tetraacyldisaccharide 1-phosphate intermediate (termed DS-1-P) to form tetraacyldisaccharide 1,4'-bis-phosphate (lipid IVA).</text>
</comment>
<evidence type="ECO:0000256" key="11">
    <source>
        <dbReference type="ARBA" id="ARBA00023098"/>
    </source>
</evidence>
<dbReference type="AlphaFoldDB" id="A0A9X9QXF1"/>
<feature type="binding site" evidence="13">
    <location>
        <begin position="86"/>
        <end position="93"/>
    </location>
    <ligand>
        <name>ATP</name>
        <dbReference type="ChEBI" id="CHEBI:30616"/>
    </ligand>
</feature>
<protein>
    <recommendedName>
        <fullName evidence="4 13">Tetraacyldisaccharide 4'-kinase</fullName>
        <ecNumber evidence="3 13">2.7.1.130</ecNumber>
    </recommendedName>
    <alternativeName>
        <fullName evidence="12 13">Lipid A 4'-kinase</fullName>
    </alternativeName>
</protein>
<comment type="similarity">
    <text evidence="13">Belongs to the LpxK family.</text>
</comment>
<dbReference type="GO" id="GO:0005524">
    <property type="term" value="F:ATP binding"/>
    <property type="evidence" value="ECO:0007669"/>
    <property type="project" value="UniProtKB-UniRule"/>
</dbReference>
<dbReference type="Proteomes" id="UP000626795">
    <property type="component" value="Unassembled WGS sequence"/>
</dbReference>
<keyword evidence="10 13" id="KW-0067">ATP-binding</keyword>
<keyword evidence="15" id="KW-1185">Reference proteome</keyword>
<evidence type="ECO:0000313" key="14">
    <source>
        <dbReference type="EMBL" id="VTY04306.1"/>
    </source>
</evidence>
<evidence type="ECO:0000313" key="15">
    <source>
        <dbReference type="Proteomes" id="UP000626795"/>
    </source>
</evidence>